<dbReference type="Proteomes" id="UP001501207">
    <property type="component" value="Unassembled WGS sequence"/>
</dbReference>
<name>A0ABP8G5T6_9BACT</name>
<sequence>MEMFERDVQPVLDEYLKDIISEKNFRSEARAWDNYADYRPLIERAKDHHIPVIAANAPARYVNLVARKGLTALYRLDRSARQWIGPLPIDTLSGPYAQKFLEAMGGHVMPGMHLYESQNLWDATMAYSIKKALKRHRRATVLQLNGRFHSDDHTGLAERLRRLRRPLLTISCFRAEDFDQPSWDTYKTLADFVILTRAAAEPSHRP</sequence>
<dbReference type="InterPro" id="IPR007314">
    <property type="entry name" value="Cofac_haem-bd_dom"/>
</dbReference>
<reference evidence="3" key="1">
    <citation type="journal article" date="2019" name="Int. J. Syst. Evol. Microbiol.">
        <title>The Global Catalogue of Microorganisms (GCM) 10K type strain sequencing project: providing services to taxonomists for standard genome sequencing and annotation.</title>
        <authorList>
            <consortium name="The Broad Institute Genomics Platform"/>
            <consortium name="The Broad Institute Genome Sequencing Center for Infectious Disease"/>
            <person name="Wu L."/>
            <person name="Ma J."/>
        </authorList>
    </citation>
    <scope>NUCLEOTIDE SEQUENCE [LARGE SCALE GENOMIC DNA]</scope>
    <source>
        <strain evidence="3">JCM 17664</strain>
    </source>
</reference>
<dbReference type="EMBL" id="BAABFN010000020">
    <property type="protein sequence ID" value="GAA4317592.1"/>
    <property type="molecule type" value="Genomic_DNA"/>
</dbReference>
<proteinExistence type="predicted"/>
<dbReference type="SUPFAM" id="SSF159501">
    <property type="entry name" value="EreA/ChaN-like"/>
    <property type="match status" value="1"/>
</dbReference>
<evidence type="ECO:0000313" key="3">
    <source>
        <dbReference type="Proteomes" id="UP001501207"/>
    </source>
</evidence>
<accession>A0ABP8G5T6</accession>
<evidence type="ECO:0000259" key="1">
    <source>
        <dbReference type="Pfam" id="PF04187"/>
    </source>
</evidence>
<evidence type="ECO:0000313" key="2">
    <source>
        <dbReference type="EMBL" id="GAA4317592.1"/>
    </source>
</evidence>
<organism evidence="2 3">
    <name type="scientific">Compostibacter hankyongensis</name>
    <dbReference type="NCBI Taxonomy" id="1007089"/>
    <lineage>
        <taxon>Bacteria</taxon>
        <taxon>Pseudomonadati</taxon>
        <taxon>Bacteroidota</taxon>
        <taxon>Chitinophagia</taxon>
        <taxon>Chitinophagales</taxon>
        <taxon>Chitinophagaceae</taxon>
        <taxon>Compostibacter</taxon>
    </lineage>
</organism>
<dbReference type="CDD" id="cd14727">
    <property type="entry name" value="ChanN-like"/>
    <property type="match status" value="1"/>
</dbReference>
<gene>
    <name evidence="2" type="ORF">GCM10023143_29760</name>
</gene>
<protein>
    <recommendedName>
        <fullName evidence="1">Haem-binding uptake Tiki superfamily ChaN domain-containing protein</fullName>
    </recommendedName>
</protein>
<comment type="caution">
    <text evidence="2">The sequence shown here is derived from an EMBL/GenBank/DDBJ whole genome shotgun (WGS) entry which is preliminary data.</text>
</comment>
<dbReference type="Gene3D" id="3.40.50.11550">
    <property type="match status" value="1"/>
</dbReference>
<dbReference type="Pfam" id="PF04187">
    <property type="entry name" value="Cofac_haem_bdg"/>
    <property type="match status" value="1"/>
</dbReference>
<feature type="domain" description="Haem-binding uptake Tiki superfamily ChaN" evidence="1">
    <location>
        <begin position="1"/>
        <end position="160"/>
    </location>
</feature>
<keyword evidence="3" id="KW-1185">Reference proteome</keyword>